<dbReference type="AlphaFoldDB" id="A0A1M5MJQ4"/>
<protein>
    <submittedName>
        <fullName evidence="2">Uncharacterized protein</fullName>
    </submittedName>
</protein>
<feature type="compositionally biased region" description="Low complexity" evidence="1">
    <location>
        <begin position="222"/>
        <end position="235"/>
    </location>
</feature>
<dbReference type="EMBL" id="FQVN01000013">
    <property type="protein sequence ID" value="SHG77332.1"/>
    <property type="molecule type" value="Genomic_DNA"/>
</dbReference>
<evidence type="ECO:0000313" key="3">
    <source>
        <dbReference type="Proteomes" id="UP000184501"/>
    </source>
</evidence>
<reference evidence="2" key="1">
    <citation type="submission" date="2016-11" db="EMBL/GenBank/DDBJ databases">
        <authorList>
            <person name="Jaros S."/>
            <person name="Januszkiewicz K."/>
            <person name="Wedrychowicz H."/>
        </authorList>
    </citation>
    <scope>NUCLEOTIDE SEQUENCE [LARGE SCALE GENOMIC DNA]</scope>
    <source>
        <strain evidence="2">DSM 44523</strain>
    </source>
</reference>
<evidence type="ECO:0000313" key="2">
    <source>
        <dbReference type="EMBL" id="SHG77332.1"/>
    </source>
</evidence>
<sequence length="262" mass="26801">MIHGRVHGHAGEEVVRGQAKRPEQLGQRGDVQPTVPGPIDQGRVIGDEMTDGQSVDAGDELADLVLGEALPVAVVPDSGGDSVLASVTHQQVDDDGDVVHVGGAAAGGVVPRDRLACGDGVCDRGDMAFVPGAGGAVENGNPQDHRPGSQSEHVVFGRELASAVVVDRVRGVRGCVGRSGAVEDVVGRDVDQDSAYVEGDPDEGRMPTGAKLDRTADTNELRPPTAAAVAAGRAPAARHRRPAQPWQTTGTAGAGLRVHSTG</sequence>
<gene>
    <name evidence="2" type="ORF">SAMN05444320_113138</name>
</gene>
<name>A0A1M5MJQ4_STRHI</name>
<feature type="compositionally biased region" description="Basic and acidic residues" evidence="1">
    <location>
        <begin position="211"/>
        <end position="220"/>
    </location>
</feature>
<feature type="region of interest" description="Disordered" evidence="1">
    <location>
        <begin position="193"/>
        <end position="262"/>
    </location>
</feature>
<dbReference type="Proteomes" id="UP000184501">
    <property type="component" value="Unassembled WGS sequence"/>
</dbReference>
<evidence type="ECO:0000256" key="1">
    <source>
        <dbReference type="SAM" id="MobiDB-lite"/>
    </source>
</evidence>
<proteinExistence type="predicted"/>
<accession>A0A1M5MJQ4</accession>
<feature type="compositionally biased region" description="Basic and acidic residues" evidence="1">
    <location>
        <begin position="9"/>
        <end position="23"/>
    </location>
</feature>
<organism evidence="2 3">
    <name type="scientific">Streptoalloteichus hindustanus</name>
    <dbReference type="NCBI Taxonomy" id="2017"/>
    <lineage>
        <taxon>Bacteria</taxon>
        <taxon>Bacillati</taxon>
        <taxon>Actinomycetota</taxon>
        <taxon>Actinomycetes</taxon>
        <taxon>Pseudonocardiales</taxon>
        <taxon>Pseudonocardiaceae</taxon>
        <taxon>Streptoalloteichus</taxon>
    </lineage>
</organism>
<keyword evidence="3" id="KW-1185">Reference proteome</keyword>
<feature type="region of interest" description="Disordered" evidence="1">
    <location>
        <begin position="1"/>
        <end position="43"/>
    </location>
</feature>
<dbReference type="STRING" id="2017.SAMN05444320_113138"/>